<dbReference type="Gene3D" id="3.30.565.10">
    <property type="entry name" value="Histidine kinase-like ATPase, C-terminal domain"/>
    <property type="match status" value="1"/>
</dbReference>
<dbReference type="InterPro" id="IPR003660">
    <property type="entry name" value="HAMP_dom"/>
</dbReference>
<dbReference type="Pfam" id="PF23846">
    <property type="entry name" value="Cache_WalK"/>
    <property type="match status" value="1"/>
</dbReference>
<feature type="domain" description="HAMP" evidence="18">
    <location>
        <begin position="205"/>
        <end position="257"/>
    </location>
</feature>
<dbReference type="FunFam" id="3.30.565.10:FF:000006">
    <property type="entry name" value="Sensor histidine kinase WalK"/>
    <property type="match status" value="1"/>
</dbReference>
<dbReference type="InterPro" id="IPR050351">
    <property type="entry name" value="BphY/WalK/GraS-like"/>
</dbReference>
<dbReference type="GO" id="GO:0005886">
    <property type="term" value="C:plasma membrane"/>
    <property type="evidence" value="ECO:0007669"/>
    <property type="project" value="UniProtKB-SubCell"/>
</dbReference>
<keyword evidence="14" id="KW-0175">Coiled coil</keyword>
<dbReference type="GeneID" id="98309263"/>
<evidence type="ECO:0000259" key="18">
    <source>
        <dbReference type="PROSITE" id="PS50885"/>
    </source>
</evidence>
<keyword evidence="13 15" id="KW-0472">Membrane</keyword>
<evidence type="ECO:0000256" key="7">
    <source>
        <dbReference type="ARBA" id="ARBA00022692"/>
    </source>
</evidence>
<dbReference type="Pfam" id="PF02518">
    <property type="entry name" value="HATPase_c"/>
    <property type="match status" value="1"/>
</dbReference>
<evidence type="ECO:0000313" key="20">
    <source>
        <dbReference type="Proteomes" id="UP000051166"/>
    </source>
</evidence>
<reference evidence="19 20" key="1">
    <citation type="journal article" date="2015" name="Genome Announc.">
        <title>Expanding the biotechnology potential of lactobacilli through comparative genomics of 213 strains and associated genera.</title>
        <authorList>
            <person name="Sun Z."/>
            <person name="Harris H.M."/>
            <person name="McCann A."/>
            <person name="Guo C."/>
            <person name="Argimon S."/>
            <person name="Zhang W."/>
            <person name="Yang X."/>
            <person name="Jeffery I.B."/>
            <person name="Cooney J.C."/>
            <person name="Kagawa T.F."/>
            <person name="Liu W."/>
            <person name="Song Y."/>
            <person name="Salvetti E."/>
            <person name="Wrobel A."/>
            <person name="Rasinkangas P."/>
            <person name="Parkhill J."/>
            <person name="Rea M.C."/>
            <person name="O'Sullivan O."/>
            <person name="Ritari J."/>
            <person name="Douillard F.P."/>
            <person name="Paul Ross R."/>
            <person name="Yang R."/>
            <person name="Briner A.E."/>
            <person name="Felis G.E."/>
            <person name="de Vos W.M."/>
            <person name="Barrangou R."/>
            <person name="Klaenhammer T.R."/>
            <person name="Caufield P.W."/>
            <person name="Cui Y."/>
            <person name="Zhang H."/>
            <person name="O'Toole P.W."/>
        </authorList>
    </citation>
    <scope>NUCLEOTIDE SEQUENCE [LARGE SCALE GENOMIC DNA]</scope>
    <source>
        <strain evidence="19 20">DSM 16230</strain>
    </source>
</reference>
<comment type="caution">
    <text evidence="19">The sequence shown here is derived from an EMBL/GenBank/DDBJ whole genome shotgun (WGS) entry which is preliminary data.</text>
</comment>
<sequence length="619" mass="70035">MNKKLHFFQSIHFKIALVFALLLLITFQIVGAYFVQQLKKDNVKTFKQQVELSSYIDNSLIDNLARSNTKKANSNIRDILEDIDSSNVTEVQVVDTKGTIRGDSDVNNQGIVGQKTTNSDIKQVLYNERSYAKSTYDRSDNKPYYVSITPLFSASGNTNTLVGAVYLRASLESVYDSIHKVTVIFVTAALIATVFGLMLAILISRAITRPIDDMKKQTSRIAQGDYSGQVKVYGTDELGQLAQAVNNLSVRVEEAQESSEAEQRRLDSVLSHMSDGVIATDRRGNVIIMNETASEDLNIDPDVADGQSVLDILNIRGRYTLRDLLENQDEIVIDLSDDEHEQILNAYFSLIQRESGFISGLVCVLHDVTEQQRIDRERREFVSNVSHELRTPLTSMRSYIEALSDGAWKDAKVAPHFIKVTQDETERMIRMINDLLSLSRMDSGTSKLELELVNLNELYNYILDRFDMMLKTDDDDARNAKHYTIKRDFTRRELWVEIDTDKFMQVVDNIMNNAIKYSPDGGVITCRLLETHNHVILSISDQGLGIPKKDVAHIFDRFFRVDKARSRAQGGTGLGLAISKEVIEMHGGKIWVDSVEGKGSTFYISLPYEEYEGDLWDEN</sequence>
<evidence type="ECO:0000256" key="10">
    <source>
        <dbReference type="ARBA" id="ARBA00022840"/>
    </source>
</evidence>
<organism evidence="19 20">
    <name type="scientific">Liquorilactobacillus satsumensis DSM 16230 = JCM 12392</name>
    <dbReference type="NCBI Taxonomy" id="1423801"/>
    <lineage>
        <taxon>Bacteria</taxon>
        <taxon>Bacillati</taxon>
        <taxon>Bacillota</taxon>
        <taxon>Bacilli</taxon>
        <taxon>Lactobacillales</taxon>
        <taxon>Lactobacillaceae</taxon>
        <taxon>Liquorilactobacillus</taxon>
    </lineage>
</organism>
<dbReference type="PRINTS" id="PR00344">
    <property type="entry name" value="BCTRLSENSOR"/>
</dbReference>
<name>A0A0R1UUB2_9LACO</name>
<dbReference type="Pfam" id="PF13426">
    <property type="entry name" value="PAS_9"/>
    <property type="match status" value="1"/>
</dbReference>
<dbReference type="PANTHER" id="PTHR45453:SF1">
    <property type="entry name" value="PHOSPHATE REGULON SENSOR PROTEIN PHOR"/>
    <property type="match status" value="1"/>
</dbReference>
<dbReference type="InterPro" id="IPR057640">
    <property type="entry name" value="Cache_WalK"/>
</dbReference>
<evidence type="ECO:0000256" key="6">
    <source>
        <dbReference type="ARBA" id="ARBA00022679"/>
    </source>
</evidence>
<dbReference type="CDD" id="cd00082">
    <property type="entry name" value="HisKA"/>
    <property type="match status" value="1"/>
</dbReference>
<keyword evidence="6" id="KW-0808">Transferase</keyword>
<dbReference type="SUPFAM" id="SSF158472">
    <property type="entry name" value="HAMP domain-like"/>
    <property type="match status" value="1"/>
</dbReference>
<feature type="coiled-coil region" evidence="14">
    <location>
        <begin position="238"/>
        <end position="265"/>
    </location>
</feature>
<accession>A0A0R1UUB2</accession>
<evidence type="ECO:0000256" key="3">
    <source>
        <dbReference type="ARBA" id="ARBA00012438"/>
    </source>
</evidence>
<dbReference type="OrthoDB" id="9813151at2"/>
<keyword evidence="20" id="KW-1185">Reference proteome</keyword>
<dbReference type="InterPro" id="IPR036097">
    <property type="entry name" value="HisK_dim/P_sf"/>
</dbReference>
<dbReference type="Gene3D" id="1.10.287.130">
    <property type="match status" value="1"/>
</dbReference>
<comment type="subcellular location">
    <subcellularLocation>
        <location evidence="2">Cell membrane</location>
        <topology evidence="2">Multi-pass membrane protein</topology>
    </subcellularLocation>
</comment>
<dbReference type="InterPro" id="IPR000014">
    <property type="entry name" value="PAS"/>
</dbReference>
<keyword evidence="4" id="KW-1003">Cell membrane</keyword>
<dbReference type="RefSeq" id="WP_056961976.1">
    <property type="nucleotide sequence ID" value="NZ_AZFQ01000055.1"/>
</dbReference>
<dbReference type="InterPro" id="IPR036890">
    <property type="entry name" value="HATPase_C_sf"/>
</dbReference>
<dbReference type="Proteomes" id="UP000051166">
    <property type="component" value="Unassembled WGS sequence"/>
</dbReference>
<evidence type="ECO:0000256" key="2">
    <source>
        <dbReference type="ARBA" id="ARBA00004651"/>
    </source>
</evidence>
<keyword evidence="8" id="KW-0547">Nucleotide-binding</keyword>
<dbReference type="GO" id="GO:0000155">
    <property type="term" value="F:phosphorelay sensor kinase activity"/>
    <property type="evidence" value="ECO:0007669"/>
    <property type="project" value="InterPro"/>
</dbReference>
<evidence type="ECO:0000256" key="9">
    <source>
        <dbReference type="ARBA" id="ARBA00022777"/>
    </source>
</evidence>
<keyword evidence="5" id="KW-0597">Phosphoprotein</keyword>
<dbReference type="InterPro" id="IPR003594">
    <property type="entry name" value="HATPase_dom"/>
</dbReference>
<dbReference type="EC" id="2.7.13.3" evidence="3"/>
<dbReference type="CDD" id="cd06225">
    <property type="entry name" value="HAMP"/>
    <property type="match status" value="1"/>
</dbReference>
<dbReference type="SUPFAM" id="SSF103190">
    <property type="entry name" value="Sensory domain-like"/>
    <property type="match status" value="1"/>
</dbReference>
<evidence type="ECO:0000256" key="4">
    <source>
        <dbReference type="ARBA" id="ARBA00022475"/>
    </source>
</evidence>
<dbReference type="PATRIC" id="fig|1423801.4.peg.2093"/>
<dbReference type="InterPro" id="IPR003661">
    <property type="entry name" value="HisK_dim/P_dom"/>
</dbReference>
<dbReference type="SMART" id="SM00388">
    <property type="entry name" value="HisKA"/>
    <property type="match status" value="1"/>
</dbReference>
<evidence type="ECO:0000256" key="11">
    <source>
        <dbReference type="ARBA" id="ARBA00022989"/>
    </source>
</evidence>
<dbReference type="EMBL" id="AZFQ01000055">
    <property type="protein sequence ID" value="KRL96768.1"/>
    <property type="molecule type" value="Genomic_DNA"/>
</dbReference>
<dbReference type="PROSITE" id="PS50109">
    <property type="entry name" value="HIS_KIN"/>
    <property type="match status" value="1"/>
</dbReference>
<dbReference type="SMART" id="SM00304">
    <property type="entry name" value="HAMP"/>
    <property type="match status" value="1"/>
</dbReference>
<dbReference type="AlphaFoldDB" id="A0A0R1UUB2"/>
<dbReference type="GO" id="GO:0005524">
    <property type="term" value="F:ATP binding"/>
    <property type="evidence" value="ECO:0007669"/>
    <property type="project" value="UniProtKB-KW"/>
</dbReference>
<dbReference type="STRING" id="1423801.FD50_GL002049"/>
<dbReference type="GO" id="GO:0004721">
    <property type="term" value="F:phosphoprotein phosphatase activity"/>
    <property type="evidence" value="ECO:0007669"/>
    <property type="project" value="TreeGrafter"/>
</dbReference>
<dbReference type="SMART" id="SM00091">
    <property type="entry name" value="PAS"/>
    <property type="match status" value="1"/>
</dbReference>
<keyword evidence="11 15" id="KW-1133">Transmembrane helix</keyword>
<dbReference type="InterPro" id="IPR029151">
    <property type="entry name" value="Sensor-like_sf"/>
</dbReference>
<evidence type="ECO:0000256" key="12">
    <source>
        <dbReference type="ARBA" id="ARBA00023012"/>
    </source>
</evidence>
<dbReference type="CDD" id="cd00075">
    <property type="entry name" value="HATPase"/>
    <property type="match status" value="1"/>
</dbReference>
<dbReference type="PANTHER" id="PTHR45453">
    <property type="entry name" value="PHOSPHATE REGULON SENSOR PROTEIN PHOR"/>
    <property type="match status" value="1"/>
</dbReference>
<dbReference type="SUPFAM" id="SSF55874">
    <property type="entry name" value="ATPase domain of HSP90 chaperone/DNA topoisomerase II/histidine kinase"/>
    <property type="match status" value="1"/>
</dbReference>
<dbReference type="CDD" id="cd00130">
    <property type="entry name" value="PAS"/>
    <property type="match status" value="1"/>
</dbReference>
<dbReference type="Pfam" id="PF00512">
    <property type="entry name" value="HisKA"/>
    <property type="match status" value="1"/>
</dbReference>
<keyword evidence="9 19" id="KW-0418">Kinase</keyword>
<evidence type="ECO:0000313" key="19">
    <source>
        <dbReference type="EMBL" id="KRL96768.1"/>
    </source>
</evidence>
<evidence type="ECO:0000256" key="8">
    <source>
        <dbReference type="ARBA" id="ARBA00022741"/>
    </source>
</evidence>
<dbReference type="PROSITE" id="PS50112">
    <property type="entry name" value="PAS"/>
    <property type="match status" value="1"/>
</dbReference>
<keyword evidence="10" id="KW-0067">ATP-binding</keyword>
<evidence type="ECO:0000256" key="13">
    <source>
        <dbReference type="ARBA" id="ARBA00023136"/>
    </source>
</evidence>
<dbReference type="Gene3D" id="3.30.450.20">
    <property type="entry name" value="PAS domain"/>
    <property type="match status" value="2"/>
</dbReference>
<proteinExistence type="predicted"/>
<keyword evidence="12" id="KW-0902">Two-component regulatory system</keyword>
<dbReference type="InterPro" id="IPR005467">
    <property type="entry name" value="His_kinase_dom"/>
</dbReference>
<gene>
    <name evidence="19" type="ORF">FD50_GL002049</name>
</gene>
<dbReference type="Pfam" id="PF00672">
    <property type="entry name" value="HAMP"/>
    <property type="match status" value="1"/>
</dbReference>
<dbReference type="FunFam" id="1.10.287.130:FF:000001">
    <property type="entry name" value="Two-component sensor histidine kinase"/>
    <property type="match status" value="1"/>
</dbReference>
<dbReference type="SMART" id="SM00387">
    <property type="entry name" value="HATPase_c"/>
    <property type="match status" value="1"/>
</dbReference>
<dbReference type="NCBIfam" id="NF033092">
    <property type="entry name" value="HK_WalK"/>
    <property type="match status" value="1"/>
</dbReference>
<dbReference type="InterPro" id="IPR049814">
    <property type="entry name" value="Resp_reg_WalK"/>
</dbReference>
<comment type="catalytic activity">
    <reaction evidence="1">
        <text>ATP + protein L-histidine = ADP + protein N-phospho-L-histidine.</text>
        <dbReference type="EC" id="2.7.13.3"/>
    </reaction>
</comment>
<dbReference type="GO" id="GO:0016036">
    <property type="term" value="P:cellular response to phosphate starvation"/>
    <property type="evidence" value="ECO:0007669"/>
    <property type="project" value="TreeGrafter"/>
</dbReference>
<evidence type="ECO:0000256" key="1">
    <source>
        <dbReference type="ARBA" id="ARBA00000085"/>
    </source>
</evidence>
<dbReference type="SUPFAM" id="SSF47384">
    <property type="entry name" value="Homodimeric domain of signal transducing histidine kinase"/>
    <property type="match status" value="1"/>
</dbReference>
<keyword evidence="7 15" id="KW-0812">Transmembrane</keyword>
<protein>
    <recommendedName>
        <fullName evidence="3">histidine kinase</fullName>
        <ecNumber evidence="3">2.7.13.3</ecNumber>
    </recommendedName>
</protein>
<feature type="domain" description="PAS" evidence="17">
    <location>
        <begin position="262"/>
        <end position="327"/>
    </location>
</feature>
<dbReference type="PROSITE" id="PS50885">
    <property type="entry name" value="HAMP"/>
    <property type="match status" value="1"/>
</dbReference>
<evidence type="ECO:0000259" key="17">
    <source>
        <dbReference type="PROSITE" id="PS50112"/>
    </source>
</evidence>
<evidence type="ECO:0000256" key="14">
    <source>
        <dbReference type="SAM" id="Coils"/>
    </source>
</evidence>
<dbReference type="SUPFAM" id="SSF55785">
    <property type="entry name" value="PYP-like sensor domain (PAS domain)"/>
    <property type="match status" value="1"/>
</dbReference>
<dbReference type="InterPro" id="IPR035965">
    <property type="entry name" value="PAS-like_dom_sf"/>
</dbReference>
<evidence type="ECO:0000256" key="5">
    <source>
        <dbReference type="ARBA" id="ARBA00022553"/>
    </source>
</evidence>
<evidence type="ECO:0000256" key="15">
    <source>
        <dbReference type="SAM" id="Phobius"/>
    </source>
</evidence>
<dbReference type="Gene3D" id="1.10.8.500">
    <property type="entry name" value="HAMP domain in histidine kinase"/>
    <property type="match status" value="1"/>
</dbReference>
<feature type="transmembrane region" description="Helical" evidence="15">
    <location>
        <begin position="183"/>
        <end position="207"/>
    </location>
</feature>
<dbReference type="InterPro" id="IPR004358">
    <property type="entry name" value="Sig_transdc_His_kin-like_C"/>
</dbReference>
<feature type="domain" description="Histidine kinase" evidence="16">
    <location>
        <begin position="384"/>
        <end position="610"/>
    </location>
</feature>
<evidence type="ECO:0000259" key="16">
    <source>
        <dbReference type="PROSITE" id="PS50109"/>
    </source>
</evidence>